<dbReference type="InterPro" id="IPR049804">
    <property type="entry name" value="Choice_anch_L"/>
</dbReference>
<accession>A0ABT0TI71</accession>
<reference evidence="2 3" key="1">
    <citation type="submission" date="2022-05" db="EMBL/GenBank/DDBJ databases">
        <title>Flavobacterium sp., isolated from activated sludge.</title>
        <authorList>
            <person name="Ran Q."/>
        </authorList>
    </citation>
    <scope>NUCLEOTIDE SEQUENCE [LARGE SCALE GENOMIC DNA]</scope>
    <source>
        <strain evidence="2 3">HXWNR69</strain>
    </source>
</reference>
<proteinExistence type="predicted"/>
<dbReference type="Pfam" id="PF13585">
    <property type="entry name" value="CHU_C"/>
    <property type="match status" value="1"/>
</dbReference>
<dbReference type="InterPro" id="IPR013783">
    <property type="entry name" value="Ig-like_fold"/>
</dbReference>
<evidence type="ECO:0000256" key="1">
    <source>
        <dbReference type="SAM" id="SignalP"/>
    </source>
</evidence>
<feature type="chain" id="PRO_5045248283" evidence="1">
    <location>
        <begin position="19"/>
        <end position="1419"/>
    </location>
</feature>
<sequence>MKNLLLILVLLCSTYTFSQGITVDDTTNSPSQLVDLLLGNSCVQVSNISVSSTQAVAYFNQNGSSFPISEGIIIRNGVATYTQGPYTGTNLSSAVTVSGDSFLQTLSNNNGGTSPIVNAEYLEFDFIPISNSFSFDFLFASNEYGFYQCEFSDVFAFVLTDLSSGVSTNLAVIPGSSTPVTVTTIRNSIYNDPASPSNSCASVNPIFFDAYNVGNPSSALNMRGQTVVMNASSAVVPNTPYRIRLVIGDYANSGFDSAVFLAAGSFTTTLDLGPDQIICSGDTVQLNTNLDNTYTYTWFENGNPIPGETNSTYTVTQAGTFSVEAVRGSCVITDTVIFNDLAVSNPLNLFTCNTGATTYNFDLTVNNEAILGIDSLVYDVFYYESQTDMIANNPIPNGNLVAYPSSGGQTIYIKVFNTITGNFCDAEYTFDLIVTNTVQASDPNPILICESPGNTFYSFTSATTDEVLNGLSPTNYSITYHNSLTDANIGINPISFITIPNGTSSVLIGIRMQDVSNPNCYDVTSLTITVNPLPAVDDIPNPTECSQFTLPSIVNGTYYLLPGGPTTPGQVQYNAGDILVDGGTYYIFSGPDTNGCTNQSSFNLTLIDEYVLPLDYCGTFIVPVPLQNIGNFYTQPGGPSGTGTIVPSGTEYVNTNSSTLTQTLYYYAEIDGVFCRDEQFIVSIHPLPLVDNPADVVTCDSYVLPPLSNGNYFSGPNGTGIPLFAGDVISVNGPNFPGIYYVYNQLAHTTSAGTTGNCSLQNDFRIDLVDTTVFTNVSGCGVYSLPPVSFGGYYTAPNGGGTQITNLNITTSQVVYYFTNTTTMPNCTSNLNYNITIHPRPLVDVIPSGTYCGEFVLPILNNGTYYTLSGGPSVIGQRQLFPGNRIDLSGVNLAPGTYFIYNGPDANGCDNESSFTISLNPFPPTDNVISRTECNPYTIPSPVNGVVYTAPGGPNGGGTIVSSTEVFSSTQTFYLYNINNSTGCEINRPFTVTFNGINLPDYTNVNICEFDNYQLPPLTHVAPTPFNYSVGYFYDSNGVNPVPPGTVFNTPNTTTTIYVYAVNGDRIICTQQDSFDVIVSETPNLTALNLVFDTEECGNYILPTLPTTNYNIGYYSQSGGNPANLITNFNISTPGTYTYYVYASAIGNPNCNDEISFTFTVHPLRNITIRGGIICVDPLTGDTLRTFTMNSGLSPSQFTVNWFLNGILMGTGPTYTASQAGDYTVEFIKLTPDVGANCNFNPTTVTITQSGPAVADFEVSTPFENNTFITVNITGGYGDYSYQLINANGYTSEFQSSNVFTNLTSGQYYINIYDVEAGCAPTMIGPIYIINYPNYFTPNEDGINDTWNIWDLYQQPDAVITIFDRYGKFLKQMSPTSSGWDGTLNGEKLPSTDYWFTVEYLPQNSTTKHIFKAHFSLKR</sequence>
<dbReference type="RefSeq" id="WP_250582253.1">
    <property type="nucleotide sequence ID" value="NZ_JAMLJN010000007.1"/>
</dbReference>
<comment type="caution">
    <text evidence="2">The sequence shown here is derived from an EMBL/GenBank/DDBJ whole genome shotgun (WGS) entry which is preliminary data.</text>
</comment>
<keyword evidence="1" id="KW-0732">Signal</keyword>
<gene>
    <name evidence="2" type="ORF">NAT47_09635</name>
</gene>
<evidence type="ECO:0000313" key="3">
    <source>
        <dbReference type="Proteomes" id="UP001203342"/>
    </source>
</evidence>
<dbReference type="NCBIfam" id="NF038133">
    <property type="entry name" value="choice_anch_L"/>
    <property type="match status" value="1"/>
</dbReference>
<dbReference type="EMBL" id="JAMLJN010000007">
    <property type="protein sequence ID" value="MCL9770680.1"/>
    <property type="molecule type" value="Genomic_DNA"/>
</dbReference>
<keyword evidence="3" id="KW-1185">Reference proteome</keyword>
<dbReference type="NCBIfam" id="TIGR04131">
    <property type="entry name" value="Bac_Flav_CTERM"/>
    <property type="match status" value="1"/>
</dbReference>
<dbReference type="InterPro" id="IPR026341">
    <property type="entry name" value="T9SS_type_B"/>
</dbReference>
<dbReference type="Proteomes" id="UP001203342">
    <property type="component" value="Unassembled WGS sequence"/>
</dbReference>
<dbReference type="Gene3D" id="2.60.40.10">
    <property type="entry name" value="Immunoglobulins"/>
    <property type="match status" value="1"/>
</dbReference>
<protein>
    <submittedName>
        <fullName evidence="2">T9SS type B sorting domain-containing protein</fullName>
    </submittedName>
</protein>
<name>A0ABT0TI71_9FLAO</name>
<feature type="signal peptide" evidence="1">
    <location>
        <begin position="1"/>
        <end position="18"/>
    </location>
</feature>
<evidence type="ECO:0000313" key="2">
    <source>
        <dbReference type="EMBL" id="MCL9770680.1"/>
    </source>
</evidence>
<organism evidence="2 3">
    <name type="scientific">Flavobacterium fragile</name>
    <dbReference type="NCBI Taxonomy" id="2949085"/>
    <lineage>
        <taxon>Bacteria</taxon>
        <taxon>Pseudomonadati</taxon>
        <taxon>Bacteroidota</taxon>
        <taxon>Flavobacteriia</taxon>
        <taxon>Flavobacteriales</taxon>
        <taxon>Flavobacteriaceae</taxon>
        <taxon>Flavobacterium</taxon>
    </lineage>
</organism>